<feature type="non-terminal residue" evidence="2">
    <location>
        <position position="1"/>
    </location>
</feature>
<dbReference type="EMBL" id="BQXS01007569">
    <property type="protein sequence ID" value="GKT28078.1"/>
    <property type="molecule type" value="Genomic_DNA"/>
</dbReference>
<keyword evidence="3" id="KW-1185">Reference proteome</keyword>
<proteinExistence type="predicted"/>
<accession>A0ABQ5K683</accession>
<gene>
    <name evidence="2" type="ORF">ADUPG1_004842</name>
</gene>
<reference evidence="2" key="1">
    <citation type="submission" date="2022-03" db="EMBL/GenBank/DDBJ databases">
        <title>Draft genome sequence of Aduncisulcus paluster, a free-living microaerophilic Fornicata.</title>
        <authorList>
            <person name="Yuyama I."/>
            <person name="Kume K."/>
            <person name="Tamura T."/>
            <person name="Inagaki Y."/>
            <person name="Hashimoto T."/>
        </authorList>
    </citation>
    <scope>NUCLEOTIDE SEQUENCE</scope>
    <source>
        <strain evidence="2">NY0171</strain>
    </source>
</reference>
<evidence type="ECO:0000313" key="2">
    <source>
        <dbReference type="EMBL" id="GKT28078.1"/>
    </source>
</evidence>
<evidence type="ECO:0000256" key="1">
    <source>
        <dbReference type="SAM" id="Phobius"/>
    </source>
</evidence>
<sequence length="57" mass="6296">SFLSSFFPSFLEVPSFLSSLRFLPFLLVLPSFLSSLGLLPFLLVLPSNFLEGPSFSP</sequence>
<keyword evidence="1" id="KW-0472">Membrane</keyword>
<keyword evidence="1" id="KW-1133">Transmembrane helix</keyword>
<comment type="caution">
    <text evidence="2">The sequence shown here is derived from an EMBL/GenBank/DDBJ whole genome shotgun (WGS) entry which is preliminary data.</text>
</comment>
<dbReference type="Proteomes" id="UP001057375">
    <property type="component" value="Unassembled WGS sequence"/>
</dbReference>
<protein>
    <submittedName>
        <fullName evidence="2">Uncharacterized protein</fullName>
    </submittedName>
</protein>
<evidence type="ECO:0000313" key="3">
    <source>
        <dbReference type="Proteomes" id="UP001057375"/>
    </source>
</evidence>
<feature type="transmembrane region" description="Helical" evidence="1">
    <location>
        <begin position="20"/>
        <end position="45"/>
    </location>
</feature>
<keyword evidence="1" id="KW-0812">Transmembrane</keyword>
<name>A0ABQ5K683_9EUKA</name>
<organism evidence="2 3">
    <name type="scientific">Aduncisulcus paluster</name>
    <dbReference type="NCBI Taxonomy" id="2918883"/>
    <lineage>
        <taxon>Eukaryota</taxon>
        <taxon>Metamonada</taxon>
        <taxon>Carpediemonas-like organisms</taxon>
        <taxon>Aduncisulcus</taxon>
    </lineage>
</organism>